<proteinExistence type="predicted"/>
<accession>A0AAQ3RPV2</accession>
<evidence type="ECO:0000313" key="2">
    <source>
        <dbReference type="EMBL" id="WVZ02132.1"/>
    </source>
</evidence>
<evidence type="ECO:0000313" key="3">
    <source>
        <dbReference type="Proteomes" id="UP001374535"/>
    </source>
</evidence>
<dbReference type="Proteomes" id="UP001374535">
    <property type="component" value="Chromosome 7"/>
</dbReference>
<dbReference type="EMBL" id="CP144694">
    <property type="protein sequence ID" value="WVZ02132.1"/>
    <property type="molecule type" value="Genomic_DNA"/>
</dbReference>
<keyword evidence="3" id="KW-1185">Reference proteome</keyword>
<gene>
    <name evidence="2" type="ORF">V8G54_022938</name>
</gene>
<feature type="region of interest" description="Disordered" evidence="1">
    <location>
        <begin position="63"/>
        <end position="101"/>
    </location>
</feature>
<name>A0AAQ3RPV2_VIGMU</name>
<evidence type="ECO:0000256" key="1">
    <source>
        <dbReference type="SAM" id="MobiDB-lite"/>
    </source>
</evidence>
<sequence length="130" mass="14024">MIEEVPRHVGVPIQRLVVVCVGVYGVLRLFIHHVESVDGVLAGDEIVVDGVGEEGVEIDMVRRVGDGSAANEEGGADDHQQKESQNDDAQEHAVTGTTPGSEISQHFLKLKFFQRKCKNDVSSGPNLVGH</sequence>
<feature type="compositionally biased region" description="Basic and acidic residues" evidence="1">
    <location>
        <begin position="76"/>
        <end position="91"/>
    </location>
</feature>
<reference evidence="2 3" key="1">
    <citation type="journal article" date="2023" name="Life. Sci Alliance">
        <title>Evolutionary insights into 3D genome organization and epigenetic landscape of Vigna mungo.</title>
        <authorList>
            <person name="Junaid A."/>
            <person name="Singh B."/>
            <person name="Bhatia S."/>
        </authorList>
    </citation>
    <scope>NUCLEOTIDE SEQUENCE [LARGE SCALE GENOMIC DNA]</scope>
    <source>
        <strain evidence="2">Urdbean</strain>
    </source>
</reference>
<protein>
    <submittedName>
        <fullName evidence="2">Uncharacterized protein</fullName>
    </submittedName>
</protein>
<dbReference type="AlphaFoldDB" id="A0AAQ3RPV2"/>
<organism evidence="2 3">
    <name type="scientific">Vigna mungo</name>
    <name type="common">Black gram</name>
    <name type="synonym">Phaseolus mungo</name>
    <dbReference type="NCBI Taxonomy" id="3915"/>
    <lineage>
        <taxon>Eukaryota</taxon>
        <taxon>Viridiplantae</taxon>
        <taxon>Streptophyta</taxon>
        <taxon>Embryophyta</taxon>
        <taxon>Tracheophyta</taxon>
        <taxon>Spermatophyta</taxon>
        <taxon>Magnoliopsida</taxon>
        <taxon>eudicotyledons</taxon>
        <taxon>Gunneridae</taxon>
        <taxon>Pentapetalae</taxon>
        <taxon>rosids</taxon>
        <taxon>fabids</taxon>
        <taxon>Fabales</taxon>
        <taxon>Fabaceae</taxon>
        <taxon>Papilionoideae</taxon>
        <taxon>50 kb inversion clade</taxon>
        <taxon>NPAAA clade</taxon>
        <taxon>indigoferoid/millettioid clade</taxon>
        <taxon>Phaseoleae</taxon>
        <taxon>Vigna</taxon>
    </lineage>
</organism>